<sequence>MIELGRRLVAELGLTEDPLAQWMAHYIAERIDATEHATLDARSAAQDACAQAVYELWDHRNNLPRHSQPFRELEPVLRTLASLDVGGGNRFRFVDSRPDVNVPESSELESNRFLEAAVNLDYSARVLIQYLLGVASREASDKVAPWLDAAISAGANATLEIRLADFLSSDEKAPGAEELARQALQEKIEKLEYFSELASSVATELKTSIPT</sequence>
<name>A0A4Y8MKJ2_9BURK</name>
<protein>
    <submittedName>
        <fullName evidence="1">Uncharacterized protein</fullName>
    </submittedName>
</protein>
<dbReference type="AlphaFoldDB" id="A0A4Y8MKJ2"/>
<gene>
    <name evidence="1" type="ORF">E2553_39090</name>
</gene>
<reference evidence="1 2" key="1">
    <citation type="submission" date="2019-03" db="EMBL/GenBank/DDBJ databases">
        <title>Complete Genome Sequence of Paraburkholderia dipogonis ICMP 19430T, a Nitrogen-fixing Symbiont of the South African Invasive Legume Dipogon lignosus in New Zealand.</title>
        <authorList>
            <person name="De Meyer S.E."/>
        </authorList>
    </citation>
    <scope>NUCLEOTIDE SEQUENCE [LARGE SCALE GENOMIC DNA]</scope>
    <source>
        <strain evidence="1 2">ICMP 19430</strain>
    </source>
</reference>
<dbReference type="NCBIfam" id="NF041817">
    <property type="entry name" value="Avs3b"/>
    <property type="match status" value="1"/>
</dbReference>
<dbReference type="Proteomes" id="UP000297385">
    <property type="component" value="Unassembled WGS sequence"/>
</dbReference>
<dbReference type="EMBL" id="SNVI01000005">
    <property type="protein sequence ID" value="TFE37928.1"/>
    <property type="molecule type" value="Genomic_DNA"/>
</dbReference>
<evidence type="ECO:0000313" key="2">
    <source>
        <dbReference type="Proteomes" id="UP000297385"/>
    </source>
</evidence>
<comment type="caution">
    <text evidence="1">The sequence shown here is derived from an EMBL/GenBank/DDBJ whole genome shotgun (WGS) entry which is preliminary data.</text>
</comment>
<accession>A0A4Y8MKJ2</accession>
<evidence type="ECO:0000313" key="1">
    <source>
        <dbReference type="EMBL" id="TFE37928.1"/>
    </source>
</evidence>
<organism evidence="1 2">
    <name type="scientific">Paraburkholderia dipogonis</name>
    <dbReference type="NCBI Taxonomy" id="1211383"/>
    <lineage>
        <taxon>Bacteria</taxon>
        <taxon>Pseudomonadati</taxon>
        <taxon>Pseudomonadota</taxon>
        <taxon>Betaproteobacteria</taxon>
        <taxon>Burkholderiales</taxon>
        <taxon>Burkholderiaceae</taxon>
        <taxon>Paraburkholderia</taxon>
    </lineage>
</organism>
<proteinExistence type="predicted"/>